<dbReference type="Pfam" id="PF03992">
    <property type="entry name" value="ABM"/>
    <property type="match status" value="1"/>
</dbReference>
<dbReference type="SUPFAM" id="SSF54909">
    <property type="entry name" value="Dimeric alpha+beta barrel"/>
    <property type="match status" value="1"/>
</dbReference>
<dbReference type="InterPro" id="IPR007138">
    <property type="entry name" value="ABM_dom"/>
</dbReference>
<dbReference type="PATRIC" id="fig|361041.3.peg.474"/>
<comment type="caution">
    <text evidence="2">The sequence shown here is derived from an EMBL/GenBank/DDBJ whole genome shotgun (WGS) entry which is preliminary data.</text>
</comment>
<dbReference type="Proteomes" id="UP000033514">
    <property type="component" value="Unassembled WGS sequence"/>
</dbReference>
<dbReference type="STRING" id="361041.VW35_05785"/>
<feature type="domain" description="ABM" evidence="1">
    <location>
        <begin position="2"/>
        <end position="88"/>
    </location>
</feature>
<keyword evidence="2" id="KW-0560">Oxidoreductase</keyword>
<dbReference type="PROSITE" id="PS51725">
    <property type="entry name" value="ABM"/>
    <property type="match status" value="1"/>
</dbReference>
<organism evidence="2 3">
    <name type="scientific">Devosia soli</name>
    <dbReference type="NCBI Taxonomy" id="361041"/>
    <lineage>
        <taxon>Bacteria</taxon>
        <taxon>Pseudomonadati</taxon>
        <taxon>Pseudomonadota</taxon>
        <taxon>Alphaproteobacteria</taxon>
        <taxon>Hyphomicrobiales</taxon>
        <taxon>Devosiaceae</taxon>
        <taxon>Devosia</taxon>
    </lineage>
</organism>
<name>A0A0F5LCP1_9HYPH</name>
<keyword evidence="3" id="KW-1185">Reference proteome</keyword>
<dbReference type="AlphaFoldDB" id="A0A0F5LCP1"/>
<proteinExistence type="predicted"/>
<keyword evidence="2" id="KW-0503">Monooxygenase</keyword>
<gene>
    <name evidence="2" type="ORF">VW35_05785</name>
</gene>
<sequence>MHGLIGRMLAADGKREELMAVMLAGIGPMPGCLSYVIARDPASDNGIWITEVWSDSSAHQASLDLPHVKETIAKARPMIAGFAERFETEPEGGIGLG</sequence>
<dbReference type="GO" id="GO:0004497">
    <property type="term" value="F:monooxygenase activity"/>
    <property type="evidence" value="ECO:0007669"/>
    <property type="project" value="UniProtKB-KW"/>
</dbReference>
<protein>
    <submittedName>
        <fullName evidence="2">Antibiotic biosynthesis monooxygenase</fullName>
    </submittedName>
</protein>
<dbReference type="RefSeq" id="WP_046142038.1">
    <property type="nucleotide sequence ID" value="NZ_LAJG01000014.1"/>
</dbReference>
<reference evidence="2 3" key="1">
    <citation type="submission" date="2015-03" db="EMBL/GenBank/DDBJ databases">
        <authorList>
            <person name="Hassan Y.I."/>
            <person name="Lepp D."/>
            <person name="Zhou T."/>
        </authorList>
    </citation>
    <scope>NUCLEOTIDE SEQUENCE [LARGE SCALE GENOMIC DNA]</scope>
    <source>
        <strain evidence="2 3">GH2-10</strain>
    </source>
</reference>
<accession>A0A0F5LCP1</accession>
<dbReference type="Gene3D" id="3.30.70.100">
    <property type="match status" value="1"/>
</dbReference>
<evidence type="ECO:0000313" key="2">
    <source>
        <dbReference type="EMBL" id="KKB79974.1"/>
    </source>
</evidence>
<dbReference type="OrthoDB" id="5518280at2"/>
<evidence type="ECO:0000259" key="1">
    <source>
        <dbReference type="PROSITE" id="PS51725"/>
    </source>
</evidence>
<evidence type="ECO:0000313" key="3">
    <source>
        <dbReference type="Proteomes" id="UP000033514"/>
    </source>
</evidence>
<dbReference type="InterPro" id="IPR011008">
    <property type="entry name" value="Dimeric_a/b-barrel"/>
</dbReference>
<dbReference type="EMBL" id="LAJG01000014">
    <property type="protein sequence ID" value="KKB79974.1"/>
    <property type="molecule type" value="Genomic_DNA"/>
</dbReference>